<feature type="domain" description="CBS" evidence="10">
    <location>
        <begin position="138"/>
        <end position="200"/>
    </location>
</feature>
<dbReference type="STRING" id="195064.SAMN05421721_10786"/>
<dbReference type="Pfam" id="PF00571">
    <property type="entry name" value="CBS"/>
    <property type="match status" value="2"/>
</dbReference>
<dbReference type="NCBIfam" id="TIGR00400">
    <property type="entry name" value="mgtE"/>
    <property type="match status" value="1"/>
</dbReference>
<feature type="transmembrane region" description="Helical" evidence="9">
    <location>
        <begin position="424"/>
        <end position="449"/>
    </location>
</feature>
<accession>A0A1I4RBW5</accession>
<comment type="subunit">
    <text evidence="9">Homodimer.</text>
</comment>
<dbReference type="InterPro" id="IPR038076">
    <property type="entry name" value="MgtE_N_sf"/>
</dbReference>
<keyword evidence="7 9" id="KW-0472">Membrane</keyword>
<protein>
    <recommendedName>
        <fullName evidence="9">Magnesium transporter MgtE</fullName>
    </recommendedName>
</protein>
<dbReference type="InterPro" id="IPR006668">
    <property type="entry name" value="Mg_transptr_MgtE_intracell_dom"/>
</dbReference>
<dbReference type="Gene3D" id="1.10.357.20">
    <property type="entry name" value="SLC41 divalent cation transporters, integral membrane domain"/>
    <property type="match status" value="1"/>
</dbReference>
<evidence type="ECO:0000256" key="4">
    <source>
        <dbReference type="ARBA" id="ARBA00022692"/>
    </source>
</evidence>
<dbReference type="EMBL" id="FOUO01000007">
    <property type="protein sequence ID" value="SFM49794.1"/>
    <property type="molecule type" value="Genomic_DNA"/>
</dbReference>
<keyword evidence="12" id="KW-1185">Reference proteome</keyword>
<dbReference type="InterPro" id="IPR006669">
    <property type="entry name" value="MgtE_transporter"/>
</dbReference>
<evidence type="ECO:0000256" key="8">
    <source>
        <dbReference type="PROSITE-ProRule" id="PRU00703"/>
    </source>
</evidence>
<dbReference type="CDD" id="cd04606">
    <property type="entry name" value="CBS_pair_Mg_transporter"/>
    <property type="match status" value="1"/>
</dbReference>
<keyword evidence="9" id="KW-1003">Cell membrane</keyword>
<dbReference type="GO" id="GO:0015095">
    <property type="term" value="F:magnesium ion transmembrane transporter activity"/>
    <property type="evidence" value="ECO:0007669"/>
    <property type="project" value="UniProtKB-UniRule"/>
</dbReference>
<feature type="transmembrane region" description="Helical" evidence="9">
    <location>
        <begin position="386"/>
        <end position="412"/>
    </location>
</feature>
<feature type="transmembrane region" description="Helical" evidence="9">
    <location>
        <begin position="312"/>
        <end position="332"/>
    </location>
</feature>
<dbReference type="Gene3D" id="1.25.60.10">
    <property type="entry name" value="MgtE N-terminal domain-like"/>
    <property type="match status" value="1"/>
</dbReference>
<dbReference type="Pfam" id="PF03448">
    <property type="entry name" value="MgtE_N"/>
    <property type="match status" value="1"/>
</dbReference>
<comment type="similarity">
    <text evidence="2 9">Belongs to the SLC41A transporter family.</text>
</comment>
<comment type="function">
    <text evidence="9">Acts as a magnesium transporter.</text>
</comment>
<keyword evidence="3 9" id="KW-0813">Transport</keyword>
<dbReference type="SUPFAM" id="SSF158791">
    <property type="entry name" value="MgtE N-terminal domain-like"/>
    <property type="match status" value="1"/>
</dbReference>
<evidence type="ECO:0000313" key="12">
    <source>
        <dbReference type="Proteomes" id="UP000199556"/>
    </source>
</evidence>
<feature type="transmembrane region" description="Helical" evidence="9">
    <location>
        <begin position="286"/>
        <end position="306"/>
    </location>
</feature>
<keyword evidence="5 9" id="KW-0460">Magnesium</keyword>
<dbReference type="Proteomes" id="UP000199556">
    <property type="component" value="Unassembled WGS sequence"/>
</dbReference>
<reference evidence="11 12" key="1">
    <citation type="submission" date="2016-10" db="EMBL/GenBank/DDBJ databases">
        <authorList>
            <person name="de Groot N.N."/>
        </authorList>
    </citation>
    <scope>NUCLEOTIDE SEQUENCE [LARGE SCALE GENOMIC DNA]</scope>
    <source>
        <strain evidence="11 12">DSM 4180</strain>
    </source>
</reference>
<dbReference type="Pfam" id="PF01769">
    <property type="entry name" value="MgtE"/>
    <property type="match status" value="1"/>
</dbReference>
<organism evidence="11 12">
    <name type="scientific">Ectothiorhodospira mobilis</name>
    <dbReference type="NCBI Taxonomy" id="195064"/>
    <lineage>
        <taxon>Bacteria</taxon>
        <taxon>Pseudomonadati</taxon>
        <taxon>Pseudomonadota</taxon>
        <taxon>Gammaproteobacteria</taxon>
        <taxon>Chromatiales</taxon>
        <taxon>Ectothiorhodospiraceae</taxon>
        <taxon>Ectothiorhodospira</taxon>
    </lineage>
</organism>
<keyword evidence="8" id="KW-0129">CBS domain</keyword>
<evidence type="ECO:0000256" key="9">
    <source>
        <dbReference type="RuleBase" id="RU362011"/>
    </source>
</evidence>
<dbReference type="InterPro" id="IPR036739">
    <property type="entry name" value="SLC41_membr_dom_sf"/>
</dbReference>
<comment type="subcellular location">
    <subcellularLocation>
        <location evidence="9">Cell membrane</location>
        <topology evidence="9">Multi-pass membrane protein</topology>
    </subcellularLocation>
    <subcellularLocation>
        <location evidence="1">Membrane</location>
        <topology evidence="1">Multi-pass membrane protein</topology>
    </subcellularLocation>
</comment>
<sequence length="451" mass="49399">MPAPHEHDLDVVLECLEQADLTGLRQRLDEMRIQDIAHVLMALEPDPRREVFRLLAPGRRVDVFSYLDPHHQLQLIEQISAAEGRFLLSEMLPDDLTALLEDLPKEQVRRLLRLLPFRSIRRALTLLGYPEDSCGRLMTTAVVSVRPHWTMARALEHLRDQVEVGETVNLVYVTDEDGVLQGVLPLKYFLKADLDSPVEGLMARNLVSIRADEPQEEALRTMRHYDLPALPVVDEAGELLGVITVDDVFDVEQEETTEDFHRMGSVGTMSLSLRDAHPGLLYRKRIFWLLVLVAVNILGGMVISAYEAAIEAVVVLVFFLPLIIAGGGNAGAQSATLMVRSLATGEVQPKDWLRLWGKELGVAAALGGTMALTVAALGFWRGGGEIALVVSLAMLLVVLVGSMVGMILPFVLSRLRLDPATSSAPLVTSIADVAGIFIYFGLATAVLGLGG</sequence>
<name>A0A1I4RBW5_ECTMO</name>
<dbReference type="OrthoDB" id="9790355at2"/>
<dbReference type="GO" id="GO:0005886">
    <property type="term" value="C:plasma membrane"/>
    <property type="evidence" value="ECO:0007669"/>
    <property type="project" value="UniProtKB-SubCell"/>
</dbReference>
<keyword evidence="4 9" id="KW-0812">Transmembrane</keyword>
<evidence type="ECO:0000256" key="6">
    <source>
        <dbReference type="ARBA" id="ARBA00022989"/>
    </source>
</evidence>
<evidence type="ECO:0000256" key="1">
    <source>
        <dbReference type="ARBA" id="ARBA00004141"/>
    </source>
</evidence>
<dbReference type="SMART" id="SM00116">
    <property type="entry name" value="CBS"/>
    <property type="match status" value="2"/>
</dbReference>
<dbReference type="InterPro" id="IPR006667">
    <property type="entry name" value="SLC41_membr_dom"/>
</dbReference>
<dbReference type="PANTHER" id="PTHR43773">
    <property type="entry name" value="MAGNESIUM TRANSPORTER MGTE"/>
    <property type="match status" value="1"/>
</dbReference>
<dbReference type="PROSITE" id="PS51371">
    <property type="entry name" value="CBS"/>
    <property type="match status" value="2"/>
</dbReference>
<evidence type="ECO:0000256" key="3">
    <source>
        <dbReference type="ARBA" id="ARBA00022448"/>
    </source>
</evidence>
<evidence type="ECO:0000259" key="10">
    <source>
        <dbReference type="PROSITE" id="PS51371"/>
    </source>
</evidence>
<evidence type="ECO:0000313" key="11">
    <source>
        <dbReference type="EMBL" id="SFM49794.1"/>
    </source>
</evidence>
<dbReference type="SMART" id="SM00924">
    <property type="entry name" value="MgtE_N"/>
    <property type="match status" value="1"/>
</dbReference>
<evidence type="ECO:0000256" key="5">
    <source>
        <dbReference type="ARBA" id="ARBA00022842"/>
    </source>
</evidence>
<gene>
    <name evidence="11" type="ORF">SAMN05421721_10786</name>
</gene>
<evidence type="ECO:0000256" key="7">
    <source>
        <dbReference type="ARBA" id="ARBA00023136"/>
    </source>
</evidence>
<dbReference type="RefSeq" id="WP_090485003.1">
    <property type="nucleotide sequence ID" value="NZ_FOUO01000007.1"/>
</dbReference>
<feature type="transmembrane region" description="Helical" evidence="9">
    <location>
        <begin position="360"/>
        <end position="380"/>
    </location>
</feature>
<feature type="domain" description="CBS" evidence="10">
    <location>
        <begin position="202"/>
        <end position="258"/>
    </location>
</feature>
<proteinExistence type="inferred from homology"/>
<dbReference type="InterPro" id="IPR046342">
    <property type="entry name" value="CBS_dom_sf"/>
</dbReference>
<dbReference type="PANTHER" id="PTHR43773:SF1">
    <property type="entry name" value="MAGNESIUM TRANSPORTER MGTE"/>
    <property type="match status" value="1"/>
</dbReference>
<keyword evidence="9" id="KW-0479">Metal-binding</keyword>
<dbReference type="Gene3D" id="3.10.580.10">
    <property type="entry name" value="CBS-domain"/>
    <property type="match status" value="1"/>
</dbReference>
<keyword evidence="6 9" id="KW-1133">Transmembrane helix</keyword>
<dbReference type="GO" id="GO:0046872">
    <property type="term" value="F:metal ion binding"/>
    <property type="evidence" value="ECO:0007669"/>
    <property type="project" value="UniProtKB-KW"/>
</dbReference>
<evidence type="ECO:0000256" key="2">
    <source>
        <dbReference type="ARBA" id="ARBA00009749"/>
    </source>
</evidence>
<dbReference type="SUPFAM" id="SSF54631">
    <property type="entry name" value="CBS-domain pair"/>
    <property type="match status" value="1"/>
</dbReference>
<dbReference type="SUPFAM" id="SSF161093">
    <property type="entry name" value="MgtE membrane domain-like"/>
    <property type="match status" value="1"/>
</dbReference>
<dbReference type="AlphaFoldDB" id="A0A1I4RBW5"/>
<dbReference type="InterPro" id="IPR000644">
    <property type="entry name" value="CBS_dom"/>
</dbReference>